<evidence type="ECO:0000256" key="2">
    <source>
        <dbReference type="ARBA" id="ARBA00004245"/>
    </source>
</evidence>
<dbReference type="SUPFAM" id="SSF50998">
    <property type="entry name" value="Quinoprotein alcohol dehydrogenase-like"/>
    <property type="match status" value="1"/>
</dbReference>
<dbReference type="Gene3D" id="2.130.10.10">
    <property type="entry name" value="YVTN repeat-like/Quinoprotein amine dehydrogenase"/>
    <property type="match status" value="2"/>
</dbReference>
<dbReference type="GO" id="GO:0060271">
    <property type="term" value="P:cilium assembly"/>
    <property type="evidence" value="ECO:0007669"/>
    <property type="project" value="TreeGrafter"/>
</dbReference>
<feature type="domain" description="Cfap43 N-terminal" evidence="11">
    <location>
        <begin position="10"/>
        <end position="256"/>
    </location>
</feature>
<dbReference type="InterPro" id="IPR056296">
    <property type="entry name" value="Cfap43_N"/>
</dbReference>
<reference evidence="12 13" key="1">
    <citation type="submission" date="2021-02" db="EMBL/GenBank/DDBJ databases">
        <title>Leishmania (Mundinia) enrietti genome sequencing and assembly.</title>
        <authorList>
            <person name="Almutairi H."/>
            <person name="Gatherer D."/>
        </authorList>
    </citation>
    <scope>NUCLEOTIDE SEQUENCE [LARGE SCALE GENOMIC DNA]</scope>
    <source>
        <strain evidence="12">CUR178</strain>
    </source>
</reference>
<dbReference type="GO" id="GO:0005930">
    <property type="term" value="C:axoneme"/>
    <property type="evidence" value="ECO:0007669"/>
    <property type="project" value="TreeGrafter"/>
</dbReference>
<evidence type="ECO:0000256" key="8">
    <source>
        <dbReference type="ARBA" id="ARBA00023273"/>
    </source>
</evidence>
<dbReference type="InterPro" id="IPR015943">
    <property type="entry name" value="WD40/YVTN_repeat-like_dom_sf"/>
</dbReference>
<evidence type="ECO:0000256" key="1">
    <source>
        <dbReference type="ARBA" id="ARBA00004138"/>
    </source>
</evidence>
<keyword evidence="13" id="KW-1185">Reference proteome</keyword>
<evidence type="ECO:0000256" key="9">
    <source>
        <dbReference type="SAM" id="Coils"/>
    </source>
</evidence>
<evidence type="ECO:0000256" key="7">
    <source>
        <dbReference type="ARBA" id="ARBA00023212"/>
    </source>
</evidence>
<dbReference type="SUPFAM" id="SSF50969">
    <property type="entry name" value="YVTN repeat-like/Quinoprotein amine dehydrogenase"/>
    <property type="match status" value="1"/>
</dbReference>
<dbReference type="InterPro" id="IPR011044">
    <property type="entry name" value="Quino_amine_DH_bsu"/>
</dbReference>
<evidence type="ECO:0000259" key="11">
    <source>
        <dbReference type="Pfam" id="PF23185"/>
    </source>
</evidence>
<evidence type="ECO:0000256" key="4">
    <source>
        <dbReference type="ARBA" id="ARBA00022574"/>
    </source>
</evidence>
<keyword evidence="3" id="KW-0963">Cytoplasm</keyword>
<dbReference type="Pfam" id="PF23185">
    <property type="entry name" value="CFAP43_N"/>
    <property type="match status" value="1"/>
</dbReference>
<evidence type="ECO:0000313" key="12">
    <source>
        <dbReference type="EMBL" id="KAG5472214.1"/>
    </source>
</evidence>
<dbReference type="KEGG" id="lenr:94170144"/>
<evidence type="ECO:0000256" key="5">
    <source>
        <dbReference type="ARBA" id="ARBA00022737"/>
    </source>
</evidence>
<gene>
    <name evidence="12" type="ORF">CUR178_02894</name>
</gene>
<comment type="subcellular location">
    <subcellularLocation>
        <location evidence="1">Cell projection</location>
        <location evidence="1">Cilium</location>
    </subcellularLocation>
    <subcellularLocation>
        <location evidence="2">Cytoplasm</location>
        <location evidence="2">Cytoskeleton</location>
    </subcellularLocation>
</comment>
<dbReference type="Pfam" id="PF23184">
    <property type="entry name" value="WD40_CFAP43"/>
    <property type="match status" value="1"/>
</dbReference>
<organism evidence="12 13">
    <name type="scientific">Leishmania enriettii</name>
    <dbReference type="NCBI Taxonomy" id="5663"/>
    <lineage>
        <taxon>Eukaryota</taxon>
        <taxon>Discoba</taxon>
        <taxon>Euglenozoa</taxon>
        <taxon>Kinetoplastea</taxon>
        <taxon>Metakinetoplastina</taxon>
        <taxon>Trypanosomatida</taxon>
        <taxon>Trypanosomatidae</taxon>
        <taxon>Leishmaniinae</taxon>
        <taxon>Leishmania</taxon>
    </lineage>
</organism>
<keyword evidence="5" id="KW-0677">Repeat</keyword>
<evidence type="ECO:0000313" key="13">
    <source>
        <dbReference type="Proteomes" id="UP000674179"/>
    </source>
</evidence>
<accession>A0A836GET2</accession>
<evidence type="ECO:0000259" key="10">
    <source>
        <dbReference type="Pfam" id="PF23184"/>
    </source>
</evidence>
<evidence type="ECO:0000256" key="3">
    <source>
        <dbReference type="ARBA" id="ARBA00022490"/>
    </source>
</evidence>
<feature type="coiled-coil region" evidence="9">
    <location>
        <begin position="1431"/>
        <end position="1458"/>
    </location>
</feature>
<keyword evidence="6 9" id="KW-0175">Coiled coil</keyword>
<comment type="caution">
    <text evidence="12">The sequence shown here is derived from an EMBL/GenBank/DDBJ whole genome shotgun (WGS) entry which is preliminary data.</text>
</comment>
<dbReference type="InterPro" id="IPR056297">
    <property type="entry name" value="Beta-prop_Cfap43_2nd"/>
</dbReference>
<dbReference type="EMBL" id="JAFHKP010000031">
    <property type="protein sequence ID" value="KAG5472214.1"/>
    <property type="molecule type" value="Genomic_DNA"/>
</dbReference>
<dbReference type="Proteomes" id="UP000674179">
    <property type="component" value="Chromosome 31"/>
</dbReference>
<feature type="domain" description="Cfap43 second beta-propeller" evidence="10">
    <location>
        <begin position="322"/>
        <end position="650"/>
    </location>
</feature>
<dbReference type="GeneID" id="94170144"/>
<keyword evidence="7" id="KW-0206">Cytoskeleton</keyword>
<proteinExistence type="predicted"/>
<evidence type="ECO:0000256" key="6">
    <source>
        <dbReference type="ARBA" id="ARBA00023054"/>
    </source>
</evidence>
<keyword evidence="8" id="KW-0966">Cell projection</keyword>
<dbReference type="Pfam" id="PF25828">
    <property type="entry name" value="CC_Cfap43"/>
    <property type="match status" value="2"/>
</dbReference>
<dbReference type="PANTHER" id="PTHR14885">
    <property type="entry name" value="CILIA- AND FLAGELLA-ASSOCIATED PROTEIN 43-RELATED"/>
    <property type="match status" value="1"/>
</dbReference>
<name>A0A836GET2_LEIEN</name>
<dbReference type="InterPro" id="IPR011047">
    <property type="entry name" value="Quinoprotein_ADH-like_sf"/>
</dbReference>
<dbReference type="OrthoDB" id="64353at2759"/>
<evidence type="ECO:0008006" key="14">
    <source>
        <dbReference type="Google" id="ProtNLM"/>
    </source>
</evidence>
<feature type="coiled-coil region" evidence="9">
    <location>
        <begin position="998"/>
        <end position="1057"/>
    </location>
</feature>
<dbReference type="PANTHER" id="PTHR14885:SF1">
    <property type="entry name" value="CILIA- AND FLAGELLA-ASSOCIATED PROTEIN 43"/>
    <property type="match status" value="1"/>
</dbReference>
<dbReference type="RefSeq" id="XP_067690737.1">
    <property type="nucleotide sequence ID" value="XM_067834634.1"/>
</dbReference>
<sequence length="1471" mass="163054">MKMTTSLAQVIGCSSPTVFAAHDNRIFFPADNGVIVVEGSDEYLWLPFPSGKYSIDKIAVSSSGVVCVTEKRLHVALHFFVASSLQSLGATETEISVGVSDIAFSADGKELYVLATVPVLAVTVFRRGTRSGSYIFAGCVTLGRTEEPTALLAGGPEECVVRFAVCRSDCIVGYSYTDDNKSLRECFAIEAHVEAACIVEADAVCYVTKEGSVQLYSHVSQTWQDVCEAPTAVSAASMLARDGTAFIFTRSGDLLSVGLFDGAQQCRYLGYMPSCTCRIAATTRDKLLLSTQRGLLAVSVASEGTGEVVDPRLVKGWMEASTLKCLSVSDGASVAWVLRDGGVALYGRNGVRVLVPSVMRRVAVDACVLSSSEIAILFGDGTVRCLDCGDGREVWSHNCAEWSPTFVEADGAGTLVCCGRDAVRFLRCVGEDVEDRGVVRADLLAPIRLARWLPSEMILLVVCENGDMFLMEPPCSGDASTTHRADTLLRGSWRLDFPITDALVCYATPDVLNLFVHSADHDSKVYMLDRQREGDAKVSRPLFLIHDHSSGGSCLLRLNDEAVISCGRDGSIAARDLTPYQMQMTPIPPSREKRKPLWMHAVRSSFHGGITTVATADAGAEVVCGGDDGVLHFIALKVQGARTTWQEPQWMHVEEARPGSFDDTVTSLQASDVAPEREALLRELPHVRNLWAKAMSDKDAEVPLEAFLTAEQRDQFSTECDNAVLDMRERHFYHAILNEYLQDAIKRRCCEEMEVPRMKVVSMSTPELEVHNFHIHRRTRTEASLSSKALYLRQLQEKISGGRRTAPEVQIVSKSATCAVGDSTGAEDFDAAMLNDADAYTQCRMVLQSLLVKGRSLALKDAFNARFSGLQDLKRLSVVQVGERTLRCVTIGKQLGSLPEALFTAVVDHEEDPKSLFAVEDKELSAEAQALIAPTKGVMVVSPVDEAALQLWMDGLEKEVERLEVYVPLPDFADATRETFVPPEERTEEQTRTMETYAKRLKEENECVEAKKEALRGEFKSLQEKNRETAAKLDEQLRQIRQLRLTMVEEIDEAELQLALLHQQRLCAIAAYQQHRLLARKREALRDALTGAESKVVQQKRLLAAAQGRLAAAESKTDNYAARASAFAPFHDGATGERLHRRFMRWQRRFQEGKAPLPDADTPAAECTAEQWAAFCKHCQTVAELQQLADGAEAEEERALADVREAQERCKLILQQVESAGREMDGVRVSSVTHLLDVHTLCRLHQGQIQDEGATTVTAFMSSNLRWRDDVAQYNELILQSDAEGRALLSKVFARRKLMKLLEWEGERLRYCAGTLQVELRQLHTLRVTRQMQEWLSGDADVSEEKTLENIQSHMSLVETNMSEKVEGLRRVVRRLKNQITERVTENAIVGAQCDDLGDTVRANATVYRMLETRADGSRASAARAREIFCTSELEELARSQQEELVRLKHEVDRLRARTFPSFAVVSRQTH</sequence>
<feature type="coiled-coil region" evidence="9">
    <location>
        <begin position="1182"/>
        <end position="1223"/>
    </location>
</feature>
<keyword evidence="4" id="KW-0853">WD repeat</keyword>
<protein>
    <recommendedName>
        <fullName evidence="14">Cilia- and flagella-associated protein 43</fullName>
    </recommendedName>
</protein>